<evidence type="ECO:0000256" key="3">
    <source>
        <dbReference type="ARBA" id="ARBA00022687"/>
    </source>
</evidence>
<evidence type="ECO:0000256" key="10">
    <source>
        <dbReference type="ARBA" id="ARBA00040371"/>
    </source>
</evidence>
<dbReference type="EC" id="2.3.1.250" evidence="9"/>
<feature type="transmembrane region" description="Helical" evidence="12">
    <location>
        <begin position="132"/>
        <end position="150"/>
    </location>
</feature>
<name>A0A8D8ABZ8_CULPI</name>
<feature type="transmembrane region" description="Helical" evidence="12">
    <location>
        <begin position="374"/>
        <end position="391"/>
    </location>
</feature>
<reference evidence="13" key="1">
    <citation type="submission" date="2021-05" db="EMBL/GenBank/DDBJ databases">
        <authorList>
            <person name="Alioto T."/>
            <person name="Alioto T."/>
            <person name="Gomez Garrido J."/>
        </authorList>
    </citation>
    <scope>NUCLEOTIDE SEQUENCE</scope>
</reference>
<dbReference type="Pfam" id="PF03062">
    <property type="entry name" value="MBOAT"/>
    <property type="match status" value="1"/>
</dbReference>
<feature type="transmembrane region" description="Helical" evidence="12">
    <location>
        <begin position="470"/>
        <end position="485"/>
    </location>
</feature>
<dbReference type="InterPro" id="IPR004299">
    <property type="entry name" value="MBOAT_fam"/>
</dbReference>
<keyword evidence="7" id="KW-0012">Acyltransferase</keyword>
<dbReference type="PANTHER" id="PTHR13906:SF12">
    <property type="entry name" value="PROTEIN-SERINE O-PALMITOLEOYLTRANSFERASE PORCUPINE"/>
    <property type="match status" value="1"/>
</dbReference>
<feature type="transmembrane region" description="Helical" evidence="12">
    <location>
        <begin position="231"/>
        <end position="249"/>
    </location>
</feature>
<dbReference type="GO" id="GO:0061355">
    <property type="term" value="P:Wnt protein secretion"/>
    <property type="evidence" value="ECO:0007669"/>
    <property type="project" value="TreeGrafter"/>
</dbReference>
<organism evidence="13">
    <name type="scientific">Culex pipiens</name>
    <name type="common">House mosquito</name>
    <dbReference type="NCBI Taxonomy" id="7175"/>
    <lineage>
        <taxon>Eukaryota</taxon>
        <taxon>Metazoa</taxon>
        <taxon>Ecdysozoa</taxon>
        <taxon>Arthropoda</taxon>
        <taxon>Hexapoda</taxon>
        <taxon>Insecta</taxon>
        <taxon>Pterygota</taxon>
        <taxon>Neoptera</taxon>
        <taxon>Endopterygota</taxon>
        <taxon>Diptera</taxon>
        <taxon>Nematocera</taxon>
        <taxon>Culicoidea</taxon>
        <taxon>Culicidae</taxon>
        <taxon>Culicinae</taxon>
        <taxon>Culicini</taxon>
        <taxon>Culex</taxon>
        <taxon>Culex</taxon>
    </lineage>
</organism>
<accession>A0A8D8ABZ8</accession>
<evidence type="ECO:0000256" key="1">
    <source>
        <dbReference type="ARBA" id="ARBA00004141"/>
    </source>
</evidence>
<keyword evidence="4 12" id="KW-0812">Transmembrane</keyword>
<dbReference type="GO" id="GO:0016020">
    <property type="term" value="C:membrane"/>
    <property type="evidence" value="ECO:0007669"/>
    <property type="project" value="UniProtKB-SubCell"/>
</dbReference>
<protein>
    <recommendedName>
        <fullName evidence="10">Protein-serine O-palmitoleoyltransferase porcupine</fullName>
        <ecNumber evidence="9">2.3.1.250</ecNumber>
    </recommendedName>
</protein>
<evidence type="ECO:0000256" key="7">
    <source>
        <dbReference type="ARBA" id="ARBA00023315"/>
    </source>
</evidence>
<feature type="transmembrane region" description="Helical" evidence="12">
    <location>
        <begin position="156"/>
        <end position="176"/>
    </location>
</feature>
<evidence type="ECO:0000256" key="4">
    <source>
        <dbReference type="ARBA" id="ARBA00022692"/>
    </source>
</evidence>
<evidence type="ECO:0000256" key="9">
    <source>
        <dbReference type="ARBA" id="ARBA00038867"/>
    </source>
</evidence>
<evidence type="ECO:0000256" key="5">
    <source>
        <dbReference type="ARBA" id="ARBA00022989"/>
    </source>
</evidence>
<feature type="transmembrane region" description="Helical" evidence="12">
    <location>
        <begin position="188"/>
        <end position="211"/>
    </location>
</feature>
<keyword evidence="6 12" id="KW-0472">Membrane</keyword>
<sequence length="486" mass="55323">MSDCLYDAYDDSEDYYDTQYEDLQELDLTGYEDEQLEWSDLYQSCVLPSFLQISAYILPFIGANILLCCCLKLQSRYAPAKGFIAHILSSGVGIYLLYSTMQSGHLYVILLLISIYLLLKASFIWQSCRLRFDYIISIYAVMYLILCEIIEEDRGAWHHARGVLMIAVMKAISLAFDTRADARLKDAFSILSFLGYICCPANCIFGPWTSFGEYLTVQTKQKSHFSINLRYFAQILINLGVSISCVLLSNCTDASLFFGHPWKWVSAYGSAFSFRTSHYFISFLSQATMVSYGFTSIKNTTPKSPTDRYVSYFGYVVVRPLSIEIPRSLVDVVVVWNIPMHIFLKQYVFRVVKPSGTFTALFVTYMVSSLLHGLNFQLWAVLLTLGLWSYVEYNIRKKLAAIFSACVLVNKCSTPCSKHKVGKTKVLSILINTIFFILCVINLAYLGFILEGDNGFSLADAFKKWQSLDYTTHWLALAGLVFYFII</sequence>
<comment type="catalytic activity">
    <reaction evidence="11">
        <text>[Wnt protein]-L-serine + (9Z)-hexadecenoyl-CoA = [Wnt protein]-O-(9Z)-hexadecenoyl-L-serine + CoA</text>
        <dbReference type="Rhea" id="RHEA:45336"/>
        <dbReference type="Rhea" id="RHEA-COMP:11170"/>
        <dbReference type="Rhea" id="RHEA-COMP:11171"/>
        <dbReference type="ChEBI" id="CHEBI:29999"/>
        <dbReference type="ChEBI" id="CHEBI:57287"/>
        <dbReference type="ChEBI" id="CHEBI:61540"/>
        <dbReference type="ChEBI" id="CHEBI:85189"/>
        <dbReference type="EC" id="2.3.1.250"/>
    </reaction>
</comment>
<dbReference type="GO" id="GO:0030258">
    <property type="term" value="P:lipid modification"/>
    <property type="evidence" value="ECO:0007669"/>
    <property type="project" value="TreeGrafter"/>
</dbReference>
<evidence type="ECO:0000256" key="12">
    <source>
        <dbReference type="SAM" id="Phobius"/>
    </source>
</evidence>
<feature type="transmembrane region" description="Helical" evidence="12">
    <location>
        <begin position="427"/>
        <end position="450"/>
    </location>
</feature>
<feature type="transmembrane region" description="Helical" evidence="12">
    <location>
        <begin position="83"/>
        <end position="100"/>
    </location>
</feature>
<feature type="transmembrane region" description="Helical" evidence="12">
    <location>
        <begin position="50"/>
        <end position="71"/>
    </location>
</feature>
<dbReference type="EMBL" id="HBUE01020555">
    <property type="protein sequence ID" value="CAG6452373.1"/>
    <property type="molecule type" value="Transcribed_RNA"/>
</dbReference>
<dbReference type="GO" id="GO:0016055">
    <property type="term" value="P:Wnt signaling pathway"/>
    <property type="evidence" value="ECO:0007669"/>
    <property type="project" value="UniProtKB-KW"/>
</dbReference>
<keyword evidence="5 12" id="KW-1133">Transmembrane helix</keyword>
<dbReference type="GO" id="GO:1990698">
    <property type="term" value="F:palmitoleoyltransferase activity"/>
    <property type="evidence" value="ECO:0007669"/>
    <property type="project" value="UniProtKB-EC"/>
</dbReference>
<evidence type="ECO:0000256" key="6">
    <source>
        <dbReference type="ARBA" id="ARBA00023136"/>
    </source>
</evidence>
<comment type="similarity">
    <text evidence="8">Belongs to the membrane-bound acyltransferase family. Porcupine subfamily.</text>
</comment>
<evidence type="ECO:0000256" key="11">
    <source>
        <dbReference type="ARBA" id="ARBA00047978"/>
    </source>
</evidence>
<comment type="subcellular location">
    <subcellularLocation>
        <location evidence="1">Membrane</location>
        <topology evidence="1">Multi-pass membrane protein</topology>
    </subcellularLocation>
</comment>
<feature type="transmembrane region" description="Helical" evidence="12">
    <location>
        <begin position="347"/>
        <end position="368"/>
    </location>
</feature>
<dbReference type="GO" id="GO:0017147">
    <property type="term" value="F:Wnt-protein binding"/>
    <property type="evidence" value="ECO:0007669"/>
    <property type="project" value="TreeGrafter"/>
</dbReference>
<dbReference type="InterPro" id="IPR049941">
    <property type="entry name" value="LPLAT_7/PORCN-like"/>
</dbReference>
<dbReference type="AlphaFoldDB" id="A0A8D8ABZ8"/>
<feature type="transmembrane region" description="Helical" evidence="12">
    <location>
        <begin position="106"/>
        <end position="125"/>
    </location>
</feature>
<evidence type="ECO:0000256" key="8">
    <source>
        <dbReference type="ARBA" id="ARBA00038269"/>
    </source>
</evidence>
<dbReference type="PANTHER" id="PTHR13906">
    <property type="entry name" value="PORCUPINE"/>
    <property type="match status" value="1"/>
</dbReference>
<keyword evidence="3" id="KW-0879">Wnt signaling pathway</keyword>
<keyword evidence="2 13" id="KW-0808">Transferase</keyword>
<dbReference type="GO" id="GO:0005783">
    <property type="term" value="C:endoplasmic reticulum"/>
    <property type="evidence" value="ECO:0007669"/>
    <property type="project" value="TreeGrafter"/>
</dbReference>
<evidence type="ECO:0000256" key="2">
    <source>
        <dbReference type="ARBA" id="ARBA00022679"/>
    </source>
</evidence>
<proteinExistence type="inferred from homology"/>
<evidence type="ECO:0000313" key="13">
    <source>
        <dbReference type="EMBL" id="CAG6452373.1"/>
    </source>
</evidence>